<comment type="caution">
    <text evidence="6">The sequence shown here is derived from an EMBL/GenBank/DDBJ whole genome shotgun (WGS) entry which is preliminary data.</text>
</comment>
<keyword evidence="7" id="KW-1185">Reference proteome</keyword>
<feature type="compositionally biased region" description="Basic and acidic residues" evidence="4">
    <location>
        <begin position="1"/>
        <end position="11"/>
    </location>
</feature>
<sequence>MASLQLKRESDTDQETPQSPEAKLGMEGRIYGVFRNQSLVLQRSSMLALRASLSLLSLLLLKVWVEIRSDASLAEAVRILAQNKILSVPVVNPPSMMFRLNMQLFEPCWGWWKTYPAKGEDGLSAEFHGFHVLVYSEQPSPRSHSLFPSGTDVAVSINGMTSAVGLGSSRYLGNIPMGTLPALQKSTHFDVTAFQYKMKSVPVVDLGEGKIDNIITQSAVIHMLADALGFTGSKAGEIKNFRRLVFQRCHLSRLSSIQLMRKNRIGGVPVIESGGRKAIGNISLRDVQFLLIAPEIYRDYRSITAKNFLIAVKKYLEKHDKGSPMLSGTITCKRDKTIKELIKTLDSQEIHRMYVVDGDGNLEGVITLRDIYRG</sequence>
<dbReference type="PANTHER" id="PTHR13780">
    <property type="entry name" value="AMP-ACTIVATED PROTEIN KINASE, GAMMA REGULATORY SUBUNIT"/>
    <property type="match status" value="1"/>
</dbReference>
<proteinExistence type="predicted"/>
<organism evidence="6 7">
    <name type="scientific">Hibiscus syriacus</name>
    <name type="common">Rose of Sharon</name>
    <dbReference type="NCBI Taxonomy" id="106335"/>
    <lineage>
        <taxon>Eukaryota</taxon>
        <taxon>Viridiplantae</taxon>
        <taxon>Streptophyta</taxon>
        <taxon>Embryophyta</taxon>
        <taxon>Tracheophyta</taxon>
        <taxon>Spermatophyta</taxon>
        <taxon>Magnoliopsida</taxon>
        <taxon>eudicotyledons</taxon>
        <taxon>Gunneridae</taxon>
        <taxon>Pentapetalae</taxon>
        <taxon>rosids</taxon>
        <taxon>malvids</taxon>
        <taxon>Malvales</taxon>
        <taxon>Malvaceae</taxon>
        <taxon>Malvoideae</taxon>
        <taxon>Hibiscus</taxon>
    </lineage>
</organism>
<feature type="domain" description="CBS" evidence="5">
    <location>
        <begin position="325"/>
        <end position="374"/>
    </location>
</feature>
<dbReference type="Proteomes" id="UP000436088">
    <property type="component" value="Unassembled WGS sequence"/>
</dbReference>
<gene>
    <name evidence="6" type="ORF">F3Y22_tig00110621pilonHSYRG00023</name>
</gene>
<dbReference type="PROSITE" id="PS51371">
    <property type="entry name" value="CBS"/>
    <property type="match status" value="1"/>
</dbReference>
<evidence type="ECO:0000256" key="4">
    <source>
        <dbReference type="SAM" id="MobiDB-lite"/>
    </source>
</evidence>
<feature type="region of interest" description="Disordered" evidence="4">
    <location>
        <begin position="1"/>
        <end position="21"/>
    </location>
</feature>
<evidence type="ECO:0000313" key="7">
    <source>
        <dbReference type="Proteomes" id="UP000436088"/>
    </source>
</evidence>
<dbReference type="InterPro" id="IPR046342">
    <property type="entry name" value="CBS_dom_sf"/>
</dbReference>
<keyword evidence="1" id="KW-0677">Repeat</keyword>
<dbReference type="Pfam" id="PF00571">
    <property type="entry name" value="CBS"/>
    <property type="match status" value="2"/>
</dbReference>
<dbReference type="EMBL" id="VEPZ02001051">
    <property type="protein sequence ID" value="KAE8697288.1"/>
    <property type="molecule type" value="Genomic_DNA"/>
</dbReference>
<accession>A0A6A2ZZI2</accession>
<evidence type="ECO:0000256" key="3">
    <source>
        <dbReference type="PROSITE-ProRule" id="PRU00703"/>
    </source>
</evidence>
<evidence type="ECO:0000256" key="1">
    <source>
        <dbReference type="ARBA" id="ARBA00022737"/>
    </source>
</evidence>
<dbReference type="Gene3D" id="3.10.580.10">
    <property type="entry name" value="CBS-domain"/>
    <property type="match status" value="1"/>
</dbReference>
<dbReference type="InterPro" id="IPR050511">
    <property type="entry name" value="AMPK_gamma/SDS23_families"/>
</dbReference>
<dbReference type="SMART" id="SM00116">
    <property type="entry name" value="CBS"/>
    <property type="match status" value="2"/>
</dbReference>
<evidence type="ECO:0000313" key="6">
    <source>
        <dbReference type="EMBL" id="KAE8697288.1"/>
    </source>
</evidence>
<dbReference type="AlphaFoldDB" id="A0A6A2ZZI2"/>
<evidence type="ECO:0000259" key="5">
    <source>
        <dbReference type="PROSITE" id="PS51371"/>
    </source>
</evidence>
<keyword evidence="2 3" id="KW-0129">CBS domain</keyword>
<dbReference type="SUPFAM" id="SSF54631">
    <property type="entry name" value="CBS-domain pair"/>
    <property type="match status" value="1"/>
</dbReference>
<protein>
    <recommendedName>
        <fullName evidence="5">CBS domain-containing protein</fullName>
    </recommendedName>
</protein>
<dbReference type="CDD" id="cd02205">
    <property type="entry name" value="CBS_pair_SF"/>
    <property type="match status" value="1"/>
</dbReference>
<dbReference type="InterPro" id="IPR000644">
    <property type="entry name" value="CBS_dom"/>
</dbReference>
<evidence type="ECO:0000256" key="2">
    <source>
        <dbReference type="ARBA" id="ARBA00023122"/>
    </source>
</evidence>
<reference evidence="6" key="1">
    <citation type="submission" date="2019-09" db="EMBL/GenBank/DDBJ databases">
        <title>Draft genome information of white flower Hibiscus syriacus.</title>
        <authorList>
            <person name="Kim Y.-M."/>
        </authorList>
    </citation>
    <scope>NUCLEOTIDE SEQUENCE [LARGE SCALE GENOMIC DNA]</scope>
    <source>
        <strain evidence="6">YM2019G1</strain>
    </source>
</reference>
<name>A0A6A2ZZI2_HIBSY</name>
<dbReference type="PANTHER" id="PTHR13780:SF36">
    <property type="entry name" value="CBS DOMAIN-CONTAINING PROTEIN"/>
    <property type="match status" value="1"/>
</dbReference>